<accession>A0AAE9XRQ0</accession>
<dbReference type="Proteomes" id="UP001217500">
    <property type="component" value="Chromosome"/>
</dbReference>
<feature type="domain" description="YdhG-like" evidence="1">
    <location>
        <begin position="20"/>
        <end position="106"/>
    </location>
</feature>
<dbReference type="SUPFAM" id="SSF159888">
    <property type="entry name" value="YdhG-like"/>
    <property type="match status" value="1"/>
</dbReference>
<evidence type="ECO:0000259" key="1">
    <source>
        <dbReference type="Pfam" id="PF08818"/>
    </source>
</evidence>
<proteinExistence type="predicted"/>
<dbReference type="RefSeq" id="WP_289504556.1">
    <property type="nucleotide sequence ID" value="NZ_CP116805.1"/>
</dbReference>
<organism evidence="2 3">
    <name type="scientific">Gimibacter soli</name>
    <dbReference type="NCBI Taxonomy" id="3024400"/>
    <lineage>
        <taxon>Bacteria</taxon>
        <taxon>Pseudomonadati</taxon>
        <taxon>Pseudomonadota</taxon>
        <taxon>Alphaproteobacteria</taxon>
        <taxon>Kordiimonadales</taxon>
        <taxon>Temperatibacteraceae</taxon>
        <taxon>Gimibacter</taxon>
    </lineage>
</organism>
<gene>
    <name evidence="2" type="ORF">PH603_03530</name>
</gene>
<sequence>MVTRDHSSPEAYCAAVPENQRPLFQAVRSLVLKTAPSAAEGISYGMLHIAGTLNLAAQVQHVSIYVNPEVLDGFRDRFPKAGKSCIRLRSMKDFNEADLAAVIAAAAAHGKGC</sequence>
<dbReference type="Gene3D" id="3.90.1150.200">
    <property type="match status" value="1"/>
</dbReference>
<evidence type="ECO:0000313" key="3">
    <source>
        <dbReference type="Proteomes" id="UP001217500"/>
    </source>
</evidence>
<dbReference type="InterPro" id="IPR014922">
    <property type="entry name" value="YdhG-like"/>
</dbReference>
<name>A0AAE9XRQ0_9PROT</name>
<reference evidence="2" key="1">
    <citation type="submission" date="2023-01" db="EMBL/GenBank/DDBJ databases">
        <title>The genome sequence of Kordiimonadaceae bacterium 6D33.</title>
        <authorList>
            <person name="Liu Y."/>
        </authorList>
    </citation>
    <scope>NUCLEOTIDE SEQUENCE</scope>
    <source>
        <strain evidence="2">6D33</strain>
    </source>
</reference>
<protein>
    <submittedName>
        <fullName evidence="2">DUF1801 domain-containing protein</fullName>
    </submittedName>
</protein>
<keyword evidence="3" id="KW-1185">Reference proteome</keyword>
<dbReference type="AlphaFoldDB" id="A0AAE9XRQ0"/>
<evidence type="ECO:0000313" key="2">
    <source>
        <dbReference type="EMBL" id="WCL54829.1"/>
    </source>
</evidence>
<dbReference type="EMBL" id="CP116805">
    <property type="protein sequence ID" value="WCL54829.1"/>
    <property type="molecule type" value="Genomic_DNA"/>
</dbReference>
<dbReference type="KEGG" id="gso:PH603_03530"/>
<dbReference type="Pfam" id="PF08818">
    <property type="entry name" value="DUF1801"/>
    <property type="match status" value="1"/>
</dbReference>